<dbReference type="RefSeq" id="WP_344492061.1">
    <property type="nucleotide sequence ID" value="NZ_BAAAUD010000013.1"/>
</dbReference>
<evidence type="ECO:0000313" key="2">
    <source>
        <dbReference type="EMBL" id="GAA2929876.1"/>
    </source>
</evidence>
<feature type="compositionally biased region" description="Low complexity" evidence="1">
    <location>
        <begin position="147"/>
        <end position="179"/>
    </location>
</feature>
<evidence type="ECO:0000256" key="1">
    <source>
        <dbReference type="SAM" id="MobiDB-lite"/>
    </source>
</evidence>
<reference evidence="3" key="1">
    <citation type="journal article" date="2019" name="Int. J. Syst. Evol. Microbiol.">
        <title>The Global Catalogue of Microorganisms (GCM) 10K type strain sequencing project: providing services to taxonomists for standard genome sequencing and annotation.</title>
        <authorList>
            <consortium name="The Broad Institute Genomics Platform"/>
            <consortium name="The Broad Institute Genome Sequencing Center for Infectious Disease"/>
            <person name="Wu L."/>
            <person name="Ma J."/>
        </authorList>
    </citation>
    <scope>NUCLEOTIDE SEQUENCE [LARGE SCALE GENOMIC DNA]</scope>
    <source>
        <strain evidence="3">JCM 9088</strain>
    </source>
</reference>
<sequence length="179" mass="19382">MIIVYTPEGGEPEHYDARSLLASEASIVARTIDQTWPQIKEGLPDEDLDAMRGVVWVLKKRHQPTLRFGDFDPGVEEMVTRCDQREITDWVTGAFAIREKEPDVTTEQIVQALREVPAAAVDPAHAEALIKELAEGPKGLAPETGPEAESMSATLTSSESSTSDSSLTSSTSTPTESTA</sequence>
<gene>
    <name evidence="2" type="ORF">GCM10010446_13110</name>
</gene>
<evidence type="ECO:0000313" key="3">
    <source>
        <dbReference type="Proteomes" id="UP001500403"/>
    </source>
</evidence>
<dbReference type="Proteomes" id="UP001500403">
    <property type="component" value="Unassembled WGS sequence"/>
</dbReference>
<dbReference type="EMBL" id="BAAAUD010000013">
    <property type="protein sequence ID" value="GAA2929876.1"/>
    <property type="molecule type" value="Genomic_DNA"/>
</dbReference>
<feature type="region of interest" description="Disordered" evidence="1">
    <location>
        <begin position="134"/>
        <end position="179"/>
    </location>
</feature>
<keyword evidence="3" id="KW-1185">Reference proteome</keyword>
<comment type="caution">
    <text evidence="2">The sequence shown here is derived from an EMBL/GenBank/DDBJ whole genome shotgun (WGS) entry which is preliminary data.</text>
</comment>
<accession>A0ABP6JDI7</accession>
<organism evidence="2 3">
    <name type="scientific">Streptomyces enissocaesilis</name>
    <dbReference type="NCBI Taxonomy" id="332589"/>
    <lineage>
        <taxon>Bacteria</taxon>
        <taxon>Bacillati</taxon>
        <taxon>Actinomycetota</taxon>
        <taxon>Actinomycetes</taxon>
        <taxon>Kitasatosporales</taxon>
        <taxon>Streptomycetaceae</taxon>
        <taxon>Streptomyces</taxon>
        <taxon>Streptomyces rochei group</taxon>
    </lineage>
</organism>
<protein>
    <submittedName>
        <fullName evidence="2">Uncharacterized protein</fullName>
    </submittedName>
</protein>
<proteinExistence type="predicted"/>
<name>A0ABP6JDI7_9ACTN</name>